<dbReference type="PROSITE" id="PS51779">
    <property type="entry name" value="POTRA"/>
    <property type="match status" value="1"/>
</dbReference>
<dbReference type="HOGENOM" id="CLU_709290_0_0_9"/>
<protein>
    <recommendedName>
        <fullName evidence="9">POTRA domain-containing protein</fullName>
    </recommendedName>
</protein>
<feature type="domain" description="POTRA" evidence="9">
    <location>
        <begin position="173"/>
        <end position="244"/>
    </location>
</feature>
<organism evidence="10 11">
    <name type="scientific">Facklamia languida CCUG 37842</name>
    <dbReference type="NCBI Taxonomy" id="883113"/>
    <lineage>
        <taxon>Bacteria</taxon>
        <taxon>Bacillati</taxon>
        <taxon>Bacillota</taxon>
        <taxon>Bacilli</taxon>
        <taxon>Lactobacillales</taxon>
        <taxon>Aerococcaceae</taxon>
        <taxon>Facklamia</taxon>
    </lineage>
</organism>
<keyword evidence="5 8" id="KW-1133">Transmembrane helix</keyword>
<evidence type="ECO:0000313" key="11">
    <source>
        <dbReference type="Proteomes" id="UP000006190"/>
    </source>
</evidence>
<comment type="subcellular location">
    <subcellularLocation>
        <location evidence="1">Membrane</location>
    </subcellularLocation>
</comment>
<dbReference type="Proteomes" id="UP000006190">
    <property type="component" value="Unassembled WGS sequence"/>
</dbReference>
<evidence type="ECO:0000256" key="4">
    <source>
        <dbReference type="ARBA" id="ARBA00022692"/>
    </source>
</evidence>
<keyword evidence="11" id="KW-1185">Reference proteome</keyword>
<dbReference type="InterPro" id="IPR050487">
    <property type="entry name" value="FtsQ_DivIB"/>
</dbReference>
<keyword evidence="2" id="KW-1003">Cell membrane</keyword>
<evidence type="ECO:0000259" key="9">
    <source>
        <dbReference type="PROSITE" id="PS51779"/>
    </source>
</evidence>
<dbReference type="eggNOG" id="COG1589">
    <property type="taxonomic scope" value="Bacteria"/>
</dbReference>
<dbReference type="EMBL" id="AGEG01000002">
    <property type="protein sequence ID" value="EHR38074.1"/>
    <property type="molecule type" value="Genomic_DNA"/>
</dbReference>
<evidence type="ECO:0000256" key="8">
    <source>
        <dbReference type="SAM" id="Phobius"/>
    </source>
</evidence>
<dbReference type="GO" id="GO:0051301">
    <property type="term" value="P:cell division"/>
    <property type="evidence" value="ECO:0007669"/>
    <property type="project" value="UniProtKB-KW"/>
</dbReference>
<keyword evidence="3" id="KW-0132">Cell division</keyword>
<keyword evidence="6 8" id="KW-0472">Membrane</keyword>
<evidence type="ECO:0000256" key="6">
    <source>
        <dbReference type="ARBA" id="ARBA00023136"/>
    </source>
</evidence>
<dbReference type="PANTHER" id="PTHR37820">
    <property type="entry name" value="CELL DIVISION PROTEIN DIVIB"/>
    <property type="match status" value="1"/>
</dbReference>
<evidence type="ECO:0000256" key="3">
    <source>
        <dbReference type="ARBA" id="ARBA00022618"/>
    </source>
</evidence>
<feature type="transmembrane region" description="Helical" evidence="8">
    <location>
        <begin position="151"/>
        <end position="170"/>
    </location>
</feature>
<evidence type="ECO:0000313" key="10">
    <source>
        <dbReference type="EMBL" id="EHR38074.1"/>
    </source>
</evidence>
<dbReference type="AlphaFoldDB" id="H3NH19"/>
<evidence type="ECO:0000256" key="2">
    <source>
        <dbReference type="ARBA" id="ARBA00022475"/>
    </source>
</evidence>
<evidence type="ECO:0000256" key="5">
    <source>
        <dbReference type="ARBA" id="ARBA00022989"/>
    </source>
</evidence>
<dbReference type="GO" id="GO:0005886">
    <property type="term" value="C:plasma membrane"/>
    <property type="evidence" value="ECO:0007669"/>
    <property type="project" value="TreeGrafter"/>
</dbReference>
<accession>H3NH19</accession>
<keyword evidence="4 8" id="KW-0812">Transmembrane</keyword>
<evidence type="ECO:0000256" key="7">
    <source>
        <dbReference type="ARBA" id="ARBA00023306"/>
    </source>
</evidence>
<reference evidence="10 11" key="1">
    <citation type="submission" date="2012-01" db="EMBL/GenBank/DDBJ databases">
        <title>The Genome Sequence of Facklamia languida CCUG 37842.</title>
        <authorList>
            <consortium name="The Broad Institute Genome Sequencing Platform"/>
            <person name="Earl A."/>
            <person name="Ward D."/>
            <person name="Feldgarden M."/>
            <person name="Gevers D."/>
            <person name="Huys G."/>
            <person name="Young S.K."/>
            <person name="Zeng Q."/>
            <person name="Gargeya S."/>
            <person name="Fitzgerald M."/>
            <person name="Haas B."/>
            <person name="Abouelleil A."/>
            <person name="Alvarado L."/>
            <person name="Arachchi H.M."/>
            <person name="Berlin A."/>
            <person name="Chapman S.B."/>
            <person name="Gearin G."/>
            <person name="Goldberg J."/>
            <person name="Griggs A."/>
            <person name="Gujja S."/>
            <person name="Hansen M."/>
            <person name="Heiman D."/>
            <person name="Howarth C."/>
            <person name="Larimer J."/>
            <person name="Lui A."/>
            <person name="MacDonald P.J.P."/>
            <person name="McCowen C."/>
            <person name="Montmayeur A."/>
            <person name="Murphy C."/>
            <person name="Neiman D."/>
            <person name="Pearson M."/>
            <person name="Priest M."/>
            <person name="Roberts A."/>
            <person name="Saif S."/>
            <person name="Shea T."/>
            <person name="Sisk P."/>
            <person name="Stolte C."/>
            <person name="Sykes S."/>
            <person name="Wortman J."/>
            <person name="Nusbaum C."/>
            <person name="Birren B."/>
        </authorList>
    </citation>
    <scope>NUCLEOTIDE SEQUENCE [LARGE SCALE GENOMIC DNA]</scope>
    <source>
        <strain evidence="10 11">CCUG 37842</strain>
    </source>
</reference>
<dbReference type="PANTHER" id="PTHR37820:SF1">
    <property type="entry name" value="CELL DIVISION PROTEIN FTSQ"/>
    <property type="match status" value="1"/>
</dbReference>
<gene>
    <name evidence="10" type="ORF">HMPREF9708_00158</name>
</gene>
<dbReference type="STRING" id="883113.HMPREF9708_00158"/>
<comment type="caution">
    <text evidence="10">The sequence shown here is derived from an EMBL/GenBank/DDBJ whole genome shotgun (WGS) entry which is preliminary data.</text>
</comment>
<evidence type="ECO:0000256" key="1">
    <source>
        <dbReference type="ARBA" id="ARBA00004370"/>
    </source>
</evidence>
<keyword evidence="7" id="KW-0131">Cell cycle</keyword>
<proteinExistence type="predicted"/>
<dbReference type="Gene3D" id="3.40.50.10960">
    <property type="match status" value="1"/>
</dbReference>
<sequence length="389" mass="44717">MPNYRLDRDQFNQTYQSHRSTIQQRQQQPLTAPMGNYRLDDQGQPILPSEYDQYPAPDYSQNIYHLADYQSKGTQSVALRNPAAQFDRSRHPARSANYRMDYANDYQRQQSYLNQSSGRLSANRLSQQVRLWSSHQSKSFTSGLPKGKVKLLVLYLLIFAVMVVSGWMLMPFNKVNQVHVYGVQVMDSETLLEDLRINPLAPVKSVMKHQQTIETYLEKTYPLVESVDLQRRNWWSLDFYVKEYQVVAKVQEDNRLNLLLSSGQLIENDLNDSMITQEAYDQLPLLMGVFPADERKNLGSSLSQIDSEVVAQMVSIASVDEANKEGHIQVKMKDGNEIQAVITTFAQKVNYYPQILEQLEGRQGIIDLEVGAYFTPYQSVTNSVKLHNN</sequence>
<name>H3NH19_9LACT</name>
<dbReference type="InterPro" id="IPR034746">
    <property type="entry name" value="POTRA"/>
</dbReference>
<dbReference type="PATRIC" id="fig|883113.3.peg.155"/>
<dbReference type="RefSeq" id="WP_006308023.1">
    <property type="nucleotide sequence ID" value="NZ_JH601133.1"/>
</dbReference>